<comment type="caution">
    <text evidence="1">The sequence shown here is derived from an EMBL/GenBank/DDBJ whole genome shotgun (WGS) entry which is preliminary data.</text>
</comment>
<evidence type="ECO:0000313" key="1">
    <source>
        <dbReference type="EMBL" id="RDU72351.1"/>
    </source>
</evidence>
<reference evidence="1 2" key="1">
    <citation type="submission" date="2018-04" db="EMBL/GenBank/DDBJ databases">
        <title>Novel Campyloabacter and Helicobacter Species and Strains.</title>
        <authorList>
            <person name="Mannion A.J."/>
            <person name="Shen Z."/>
            <person name="Fox J.G."/>
        </authorList>
    </citation>
    <scope>NUCLEOTIDE SEQUENCE [LARGE SCALE GENOMIC DNA]</scope>
    <source>
        <strain evidence="1 2">MIT 04-9362</strain>
    </source>
</reference>
<sequence length="116" mass="13521">MIKIKNIKMINCETGIKIDDSMNDVYIENANFKKCNKAIDISSSEIETFFCKLKEQGISKKEFINFLQEIKDKTNKEKGEKIKKSKFFEYIQNAQGSEWLITHFMQVLDLGLSKIV</sequence>
<dbReference type="EMBL" id="NXLX01000021">
    <property type="protein sequence ID" value="RDU72351.1"/>
    <property type="molecule type" value="Genomic_DNA"/>
</dbReference>
<dbReference type="RefSeq" id="WP_115579534.1">
    <property type="nucleotide sequence ID" value="NZ_NXLX01000021.1"/>
</dbReference>
<gene>
    <name evidence="1" type="ORF">CQA57_07040</name>
</gene>
<accession>A0A3D8J6B4</accession>
<protein>
    <submittedName>
        <fullName evidence="1">Uncharacterized protein</fullName>
    </submittedName>
</protein>
<proteinExistence type="predicted"/>
<evidence type="ECO:0000313" key="2">
    <source>
        <dbReference type="Proteomes" id="UP000256695"/>
    </source>
</evidence>
<name>A0A3D8J6B4_9HELI</name>
<dbReference type="AlphaFoldDB" id="A0A3D8J6B4"/>
<organism evidence="1 2">
    <name type="scientific">Helicobacter anseris</name>
    <dbReference type="NCBI Taxonomy" id="375926"/>
    <lineage>
        <taxon>Bacteria</taxon>
        <taxon>Pseudomonadati</taxon>
        <taxon>Campylobacterota</taxon>
        <taxon>Epsilonproteobacteria</taxon>
        <taxon>Campylobacterales</taxon>
        <taxon>Helicobacteraceae</taxon>
        <taxon>Helicobacter</taxon>
    </lineage>
</organism>
<dbReference type="Proteomes" id="UP000256695">
    <property type="component" value="Unassembled WGS sequence"/>
</dbReference>
<keyword evidence="2" id="KW-1185">Reference proteome</keyword>